<evidence type="ECO:0000256" key="4">
    <source>
        <dbReference type="ARBA" id="ARBA00007637"/>
    </source>
</evidence>
<dbReference type="GO" id="GO:0033499">
    <property type="term" value="P:galactose catabolic process via UDP-galactose, Leloir pathway"/>
    <property type="evidence" value="ECO:0007669"/>
    <property type="project" value="TreeGrafter"/>
</dbReference>
<evidence type="ECO:0000256" key="9">
    <source>
        <dbReference type="ARBA" id="ARBA00023277"/>
    </source>
</evidence>
<proteinExistence type="inferred from homology"/>
<dbReference type="NCBIfam" id="TIGR01179">
    <property type="entry name" value="galE"/>
    <property type="match status" value="1"/>
</dbReference>
<evidence type="ECO:0000256" key="1">
    <source>
        <dbReference type="ARBA" id="ARBA00000083"/>
    </source>
</evidence>
<gene>
    <name evidence="12" type="primary">galE</name>
    <name evidence="12" type="ORF">JIN84_20915</name>
</gene>
<name>A0A934R6V0_9BACT</name>
<evidence type="ECO:0000313" key="12">
    <source>
        <dbReference type="EMBL" id="MBK1818097.1"/>
    </source>
</evidence>
<keyword evidence="13" id="KW-1185">Reference proteome</keyword>
<comment type="catalytic activity">
    <reaction evidence="1 10">
        <text>UDP-alpha-D-glucose = UDP-alpha-D-galactose</text>
        <dbReference type="Rhea" id="RHEA:22168"/>
        <dbReference type="ChEBI" id="CHEBI:58885"/>
        <dbReference type="ChEBI" id="CHEBI:66914"/>
        <dbReference type="EC" id="5.1.3.2"/>
    </reaction>
</comment>
<accession>A0A934R6V0</accession>
<dbReference type="SUPFAM" id="SSF51735">
    <property type="entry name" value="NAD(P)-binding Rossmann-fold domains"/>
    <property type="match status" value="1"/>
</dbReference>
<evidence type="ECO:0000256" key="7">
    <source>
        <dbReference type="ARBA" id="ARBA00023027"/>
    </source>
</evidence>
<evidence type="ECO:0000256" key="5">
    <source>
        <dbReference type="ARBA" id="ARBA00013189"/>
    </source>
</evidence>
<evidence type="ECO:0000256" key="3">
    <source>
        <dbReference type="ARBA" id="ARBA00004947"/>
    </source>
</evidence>
<dbReference type="GO" id="GO:0003978">
    <property type="term" value="F:UDP-glucose 4-epimerase activity"/>
    <property type="evidence" value="ECO:0007669"/>
    <property type="project" value="UniProtKB-UniRule"/>
</dbReference>
<dbReference type="PANTHER" id="PTHR43725">
    <property type="entry name" value="UDP-GLUCOSE 4-EPIMERASE"/>
    <property type="match status" value="1"/>
</dbReference>
<dbReference type="Gene3D" id="3.40.50.720">
    <property type="entry name" value="NAD(P)-binding Rossmann-like Domain"/>
    <property type="match status" value="1"/>
</dbReference>
<evidence type="ECO:0000256" key="8">
    <source>
        <dbReference type="ARBA" id="ARBA00023235"/>
    </source>
</evidence>
<dbReference type="InterPro" id="IPR001509">
    <property type="entry name" value="Epimerase_deHydtase"/>
</dbReference>
<dbReference type="CDD" id="cd05247">
    <property type="entry name" value="UDP_G4E_1_SDR_e"/>
    <property type="match status" value="1"/>
</dbReference>
<dbReference type="InterPro" id="IPR005886">
    <property type="entry name" value="UDP_G4E"/>
</dbReference>
<comment type="pathway">
    <text evidence="3 10">Carbohydrate metabolism; galactose metabolism.</text>
</comment>
<dbReference type="InterPro" id="IPR036291">
    <property type="entry name" value="NAD(P)-bd_dom_sf"/>
</dbReference>
<sequence length="341" mass="36986">MIDQSAPILVTGGAGYIGSHTVRLLAGQGRKIVVLDNLVFGHDQAIIDESVELVVGEVGDQALVRSLFEKHQFGAVIHFAAYAYVGESVTNPLKYYQNNTAEPIKLLQVMQEFGCEVFVFSSTCATYGVPDKLPITETNQQNPINPYGMSKLMVERILADCDTAWGLRSACLRYFNASGCSPDGLIGEDHNPETHLIPRVMMAVTGEIEHVEVFGTDYDTPDGTCIRDYIHVDDLADAHARALDHLAAGGPSVRCNLGTGVGVSVKEIITAVEAVSGKTVPVKYGPRREGDPPSLVADPTLAKELLGWVATRRDIRDMVGPAWLWATGPHQGRYPENKNKA</sequence>
<comment type="subunit">
    <text evidence="10">Homodimer.</text>
</comment>
<evidence type="ECO:0000256" key="6">
    <source>
        <dbReference type="ARBA" id="ARBA00018569"/>
    </source>
</evidence>
<feature type="domain" description="NAD-dependent epimerase/dehydratase" evidence="11">
    <location>
        <begin position="8"/>
        <end position="258"/>
    </location>
</feature>
<evidence type="ECO:0000259" key="11">
    <source>
        <dbReference type="Pfam" id="PF01370"/>
    </source>
</evidence>
<reference evidence="12" key="1">
    <citation type="submission" date="2021-01" db="EMBL/GenBank/DDBJ databases">
        <title>Modified the classification status of verrucomicrobia.</title>
        <authorList>
            <person name="Feng X."/>
        </authorList>
    </citation>
    <scope>NUCLEOTIDE SEQUENCE</scope>
    <source>
        <strain evidence="12">JCM 18052</strain>
    </source>
</reference>
<dbReference type="Proteomes" id="UP000600139">
    <property type="component" value="Unassembled WGS sequence"/>
</dbReference>
<evidence type="ECO:0000313" key="13">
    <source>
        <dbReference type="Proteomes" id="UP000600139"/>
    </source>
</evidence>
<keyword evidence="7 10" id="KW-0520">NAD</keyword>
<protein>
    <recommendedName>
        <fullName evidence="6 10">UDP-glucose 4-epimerase</fullName>
        <ecNumber evidence="5 10">5.1.3.2</ecNumber>
    </recommendedName>
</protein>
<organism evidence="12 13">
    <name type="scientific">Luteolibacter yonseiensis</name>
    <dbReference type="NCBI Taxonomy" id="1144680"/>
    <lineage>
        <taxon>Bacteria</taxon>
        <taxon>Pseudomonadati</taxon>
        <taxon>Verrucomicrobiota</taxon>
        <taxon>Verrucomicrobiia</taxon>
        <taxon>Verrucomicrobiales</taxon>
        <taxon>Verrucomicrobiaceae</taxon>
        <taxon>Luteolibacter</taxon>
    </lineage>
</organism>
<comment type="similarity">
    <text evidence="4 10">Belongs to the NAD(P)-dependent epimerase/dehydratase family.</text>
</comment>
<evidence type="ECO:0000256" key="10">
    <source>
        <dbReference type="RuleBase" id="RU366046"/>
    </source>
</evidence>
<dbReference type="EMBL" id="JAENIK010000013">
    <property type="protein sequence ID" value="MBK1818097.1"/>
    <property type="molecule type" value="Genomic_DNA"/>
</dbReference>
<dbReference type="Pfam" id="PF01370">
    <property type="entry name" value="Epimerase"/>
    <property type="match status" value="1"/>
</dbReference>
<keyword evidence="9 10" id="KW-0119">Carbohydrate metabolism</keyword>
<dbReference type="RefSeq" id="WP_200353050.1">
    <property type="nucleotide sequence ID" value="NZ_BAABHZ010000002.1"/>
</dbReference>
<keyword evidence="8 10" id="KW-0413">Isomerase</keyword>
<comment type="caution">
    <text evidence="12">The sequence shown here is derived from an EMBL/GenBank/DDBJ whole genome shotgun (WGS) entry which is preliminary data.</text>
</comment>
<dbReference type="Gene3D" id="3.90.25.10">
    <property type="entry name" value="UDP-galactose 4-epimerase, domain 1"/>
    <property type="match status" value="1"/>
</dbReference>
<dbReference type="EC" id="5.1.3.2" evidence="5 10"/>
<comment type="cofactor">
    <cofactor evidence="2 10">
        <name>NAD(+)</name>
        <dbReference type="ChEBI" id="CHEBI:57540"/>
    </cofactor>
</comment>
<dbReference type="AlphaFoldDB" id="A0A934R6V0"/>
<evidence type="ECO:0000256" key="2">
    <source>
        <dbReference type="ARBA" id="ARBA00001911"/>
    </source>
</evidence>
<dbReference type="PANTHER" id="PTHR43725:SF53">
    <property type="entry name" value="UDP-ARABINOSE 4-EPIMERASE 1"/>
    <property type="match status" value="1"/>
</dbReference>